<evidence type="ECO:0000313" key="2">
    <source>
        <dbReference type="EMBL" id="MCQ4638655.1"/>
    </source>
</evidence>
<sequence length="204" mass="21094">YAHNSGQEPKYSCTILVPKTDTATKARIDAAIEAAKQDGAQSKFGGTVPPILAIPVHDGDGTRPSDGMPFGEECKGHWVFTASSKQAPQIVDAGVNPIIDQTEVYSGMYARVSVNFFAYNSNGRKGIGCGLNNVQKLADGEPLGGRTTAAEDFGAPSGAMAPATPTYGAAQTWTTQQAAAQQPNAGQPAPAFDPITGMPLTPGV</sequence>
<dbReference type="Pfam" id="PF10991">
    <property type="entry name" value="Enc34_ssDNA-bd"/>
    <property type="match status" value="1"/>
</dbReference>
<organism evidence="2 3">
    <name type="scientific">Anaerovorax odorimutans</name>
    <dbReference type="NCBI Taxonomy" id="109327"/>
    <lineage>
        <taxon>Bacteria</taxon>
        <taxon>Bacillati</taxon>
        <taxon>Bacillota</taxon>
        <taxon>Clostridia</taxon>
        <taxon>Peptostreptococcales</taxon>
        <taxon>Anaerovoracaceae</taxon>
        <taxon>Anaerovorax</taxon>
    </lineage>
</organism>
<reference evidence="2 3" key="1">
    <citation type="submission" date="2022-06" db="EMBL/GenBank/DDBJ databases">
        <title>Isolation of gut microbiota from human fecal samples.</title>
        <authorList>
            <person name="Pamer E.G."/>
            <person name="Barat B."/>
            <person name="Waligurski E."/>
            <person name="Medina S."/>
            <person name="Paddock L."/>
            <person name="Mostad J."/>
        </authorList>
    </citation>
    <scope>NUCLEOTIDE SEQUENCE [LARGE SCALE GENOMIC DNA]</scope>
    <source>
        <strain evidence="2 3">SL.3.17</strain>
    </source>
</reference>
<feature type="compositionally biased region" description="Low complexity" evidence="1">
    <location>
        <begin position="177"/>
        <end position="190"/>
    </location>
</feature>
<keyword evidence="3" id="KW-1185">Reference proteome</keyword>
<feature type="non-terminal residue" evidence="2">
    <location>
        <position position="1"/>
    </location>
</feature>
<proteinExistence type="predicted"/>
<gene>
    <name evidence="2" type="ORF">NE619_18165</name>
</gene>
<feature type="region of interest" description="Disordered" evidence="1">
    <location>
        <begin position="177"/>
        <end position="204"/>
    </location>
</feature>
<protein>
    <submittedName>
        <fullName evidence="2">DUF2815 family protein</fullName>
    </submittedName>
</protein>
<accession>A0ABT1RTX7</accession>
<dbReference type="InterPro" id="IPR022595">
    <property type="entry name" value="Enc34_ssDNA-bd"/>
</dbReference>
<evidence type="ECO:0000256" key="1">
    <source>
        <dbReference type="SAM" id="MobiDB-lite"/>
    </source>
</evidence>
<dbReference type="EMBL" id="JANFXK010000081">
    <property type="protein sequence ID" value="MCQ4638655.1"/>
    <property type="molecule type" value="Genomic_DNA"/>
</dbReference>
<comment type="caution">
    <text evidence="2">The sequence shown here is derived from an EMBL/GenBank/DDBJ whole genome shotgun (WGS) entry which is preliminary data.</text>
</comment>
<dbReference type="InterPro" id="IPR012340">
    <property type="entry name" value="NA-bd_OB-fold"/>
</dbReference>
<name>A0ABT1RTX7_9FIRM</name>
<dbReference type="SUPFAM" id="SSF50249">
    <property type="entry name" value="Nucleic acid-binding proteins"/>
    <property type="match status" value="1"/>
</dbReference>
<evidence type="ECO:0000313" key="3">
    <source>
        <dbReference type="Proteomes" id="UP001524502"/>
    </source>
</evidence>
<dbReference type="Gene3D" id="2.40.50.140">
    <property type="entry name" value="Nucleic acid-binding proteins"/>
    <property type="match status" value="1"/>
</dbReference>
<dbReference type="RefSeq" id="WP_256133853.1">
    <property type="nucleotide sequence ID" value="NZ_JANFXK010000081.1"/>
</dbReference>
<dbReference type="Proteomes" id="UP001524502">
    <property type="component" value="Unassembled WGS sequence"/>
</dbReference>